<dbReference type="InterPro" id="IPR003433">
    <property type="entry name" value="Capsid_VP4_densovirus"/>
</dbReference>
<dbReference type="InterPro" id="IPR016184">
    <property type="entry name" value="Capsid/spike_ssDNA_virus"/>
</dbReference>
<sequence>MAVQPQAGGGVPGGTGSSQVPITITERSNRTSTGIFRKNFQIYSAGYQFSKMNNTFIKGPPDWSEVLDATTSTILTTPLSVIDPNALPWYMTQTEWNNLPTGSTALDCTIKVTPVGYRLPFATNDTQSGYANSQTLVQVLDAVGLNTALNAIITGYTSEDTDFSKVTNQAAVNFDVLVRMLYGGATDIGCNTGIARHNNFYFVSATPTGNCTPNLMEYINIHNINDVKGTPLINYSYKFKEGLLKAPSTTQFKQVRTGAGIWEGKNPQLWGSRIGGSTDGADTSARLLQLTGARSISDITFQYQNLIEKCAYMSRYATQIHSPEYVPLVCFGVLPVQANPALATLASFANVVAQWDVETTLRVQYDFNFLSPNIDTYYLHLYDPIFGDNDLGTQTTSHPYLLIANRRYYASTDWTGGTIAIPNKGPFRPPT</sequence>
<reference evidence="2" key="1">
    <citation type="submission" date="2020-09" db="EMBL/GenBank/DDBJ databases">
        <title>Parvovirus dark matter in the feces of wild birds.</title>
        <authorList>
            <person name="Dai Z."/>
            <person name="Yang S."/>
            <person name="Zhang W."/>
        </authorList>
    </citation>
    <scope>NUCLEOTIDE SEQUENCE</scope>
    <source>
        <strain evidence="2">Dar170par060</strain>
    </source>
</reference>
<dbReference type="Pfam" id="PF02336">
    <property type="entry name" value="Denso_VP4"/>
    <property type="match status" value="1"/>
</dbReference>
<dbReference type="GO" id="GO:0005198">
    <property type="term" value="F:structural molecule activity"/>
    <property type="evidence" value="ECO:0007669"/>
    <property type="project" value="InterPro"/>
</dbReference>
<evidence type="ECO:0000256" key="1">
    <source>
        <dbReference type="SAM" id="MobiDB-lite"/>
    </source>
</evidence>
<protein>
    <submittedName>
        <fullName evidence="2">Putative VP1 protein</fullName>
    </submittedName>
</protein>
<name>A0A8A4XDH1_9VIRU</name>
<feature type="compositionally biased region" description="Gly residues" evidence="1">
    <location>
        <begin position="7"/>
        <end position="16"/>
    </location>
</feature>
<feature type="region of interest" description="Disordered" evidence="1">
    <location>
        <begin position="1"/>
        <end position="21"/>
    </location>
</feature>
<proteinExistence type="predicted"/>
<dbReference type="SUPFAM" id="SSF88645">
    <property type="entry name" value="ssDNA viruses"/>
    <property type="match status" value="1"/>
</dbReference>
<organism evidence="2">
    <name type="scientific">Phoenicurus auroreus parvoviridae sp</name>
    <dbReference type="NCBI Taxonomy" id="2794531"/>
    <lineage>
        <taxon>Viruses</taxon>
        <taxon>Monodnaviria</taxon>
        <taxon>Shotokuvirae</taxon>
        <taxon>Cossaviricota</taxon>
        <taxon>Quintoviricetes</taxon>
        <taxon>Piccovirales</taxon>
        <taxon>Parvoviridae</taxon>
    </lineage>
</organism>
<dbReference type="EMBL" id="MW046424">
    <property type="protein sequence ID" value="QTE03804.1"/>
    <property type="molecule type" value="Genomic_DNA"/>
</dbReference>
<accession>A0A8A4XDH1</accession>
<evidence type="ECO:0000313" key="2">
    <source>
        <dbReference type="EMBL" id="QTE03804.1"/>
    </source>
</evidence>